<evidence type="ECO:0000313" key="1">
    <source>
        <dbReference type="EMBL" id="KAK7609505.1"/>
    </source>
</evidence>
<comment type="caution">
    <text evidence="1">The sequence shown here is derived from an EMBL/GenBank/DDBJ whole genome shotgun (WGS) entry which is preliminary data.</text>
</comment>
<dbReference type="Proteomes" id="UP001367316">
    <property type="component" value="Unassembled WGS sequence"/>
</dbReference>
<evidence type="ECO:0000313" key="2">
    <source>
        <dbReference type="Proteomes" id="UP001367316"/>
    </source>
</evidence>
<dbReference type="EMBL" id="JBBPBF010000023">
    <property type="protein sequence ID" value="KAK7609505.1"/>
    <property type="molecule type" value="Genomic_DNA"/>
</dbReference>
<gene>
    <name evidence="1" type="ORF">JOL62DRAFT_177073</name>
</gene>
<name>A0ABR1N5C9_9PEZI</name>
<proteinExistence type="predicted"/>
<protein>
    <submittedName>
        <fullName evidence="1">Uncharacterized protein</fullName>
    </submittedName>
</protein>
<reference evidence="1 2" key="1">
    <citation type="submission" date="2024-04" db="EMBL/GenBank/DDBJ databases">
        <title>Phyllosticta paracitricarpa is synonymous to the EU quarantine fungus P. citricarpa based on phylogenomic analyses.</title>
        <authorList>
            <consortium name="Lawrence Berkeley National Laboratory"/>
            <person name="Van ingen-buijs V.A."/>
            <person name="Van westerhoven A.C."/>
            <person name="Haridas S."/>
            <person name="Skiadas P."/>
            <person name="Martin F."/>
            <person name="Groenewald J.Z."/>
            <person name="Crous P.W."/>
            <person name="Seidl M.F."/>
        </authorList>
    </citation>
    <scope>NUCLEOTIDE SEQUENCE [LARGE SCALE GENOMIC DNA]</scope>
    <source>
        <strain evidence="1 2">CBS 141358</strain>
    </source>
</reference>
<organism evidence="1 2">
    <name type="scientific">Phyllosticta paracitricarpa</name>
    <dbReference type="NCBI Taxonomy" id="2016321"/>
    <lineage>
        <taxon>Eukaryota</taxon>
        <taxon>Fungi</taxon>
        <taxon>Dikarya</taxon>
        <taxon>Ascomycota</taxon>
        <taxon>Pezizomycotina</taxon>
        <taxon>Dothideomycetes</taxon>
        <taxon>Dothideomycetes incertae sedis</taxon>
        <taxon>Botryosphaeriales</taxon>
        <taxon>Phyllostictaceae</taxon>
        <taxon>Phyllosticta</taxon>
    </lineage>
</organism>
<keyword evidence="2" id="KW-1185">Reference proteome</keyword>
<sequence length="324" mass="35678">MRPSAPFHHSVARVLSQQTSVALPSTFCQTQDTRSTSQPSNQNLMCRAFHMQHQQHYIIVAIIVAIIVRCSLLERDQRKLALLIISCLVQPGNPSHPWPVVFCPPPSPKGRAVVVRRATDGNLPSAARSLMNRLLAGCLTSSGGSMTDSDFWQELTAATGDSVQISHPRRLSADLATSSPVNYQGGGCPDCSPRRIPSTSPLLVSLILKRKHYPRACPWLRCSSPPTTALAGNLGTQADQQADERRACRPCVPTYRARMHQQQRSTGKSRSRVRTGLTCSRRLSTETFFLFLVLLIRLSSLEKFSPHTRSRADGLNRSHGCSCS</sequence>
<accession>A0ABR1N5C9</accession>